<dbReference type="Proteomes" id="UP001596417">
    <property type="component" value="Unassembled WGS sequence"/>
</dbReference>
<evidence type="ECO:0000313" key="4">
    <source>
        <dbReference type="Proteomes" id="UP001596417"/>
    </source>
</evidence>
<evidence type="ECO:0000259" key="2">
    <source>
        <dbReference type="Pfam" id="PF16169"/>
    </source>
</evidence>
<comment type="caution">
    <text evidence="3">The sequence shown here is derived from an EMBL/GenBank/DDBJ whole genome shotgun (WGS) entry which is preliminary data.</text>
</comment>
<dbReference type="Pfam" id="PF14399">
    <property type="entry name" value="BtrH_N"/>
    <property type="match status" value="1"/>
</dbReference>
<keyword evidence="4" id="KW-1185">Reference proteome</keyword>
<organism evidence="3 4">
    <name type="scientific">Halocatena marina</name>
    <dbReference type="NCBI Taxonomy" id="2934937"/>
    <lineage>
        <taxon>Archaea</taxon>
        <taxon>Methanobacteriati</taxon>
        <taxon>Methanobacteriota</taxon>
        <taxon>Stenosarchaea group</taxon>
        <taxon>Halobacteria</taxon>
        <taxon>Halobacteriales</taxon>
        <taxon>Natronomonadaceae</taxon>
        <taxon>Halocatena</taxon>
    </lineage>
</organism>
<protein>
    <submittedName>
        <fullName evidence="3">BtrH N-terminal domain-containing protein</fullName>
    </submittedName>
</protein>
<reference evidence="3 4" key="1">
    <citation type="journal article" date="2019" name="Int. J. Syst. Evol. Microbiol.">
        <title>The Global Catalogue of Microorganisms (GCM) 10K type strain sequencing project: providing services to taxonomists for standard genome sequencing and annotation.</title>
        <authorList>
            <consortium name="The Broad Institute Genomics Platform"/>
            <consortium name="The Broad Institute Genome Sequencing Center for Infectious Disease"/>
            <person name="Wu L."/>
            <person name="Ma J."/>
        </authorList>
    </citation>
    <scope>NUCLEOTIDE SEQUENCE [LARGE SCALE GENOMIC DNA]</scope>
    <source>
        <strain evidence="3 4">RDMS1</strain>
    </source>
</reference>
<dbReference type="AlphaFoldDB" id="A0ABD5YH43"/>
<proteinExistence type="predicted"/>
<evidence type="ECO:0000313" key="3">
    <source>
        <dbReference type="EMBL" id="MFC7188669.1"/>
    </source>
</evidence>
<dbReference type="EMBL" id="JBHTAX010000001">
    <property type="protein sequence ID" value="MFC7188669.1"/>
    <property type="molecule type" value="Genomic_DNA"/>
</dbReference>
<dbReference type="GeneID" id="76198223"/>
<dbReference type="Pfam" id="PF16169">
    <property type="entry name" value="DUF4872"/>
    <property type="match status" value="1"/>
</dbReference>
<accession>A0ABD5YH43</accession>
<gene>
    <name evidence="3" type="ORF">ACFQL7_01595</name>
</gene>
<dbReference type="RefSeq" id="WP_264555330.1">
    <property type="nucleotide sequence ID" value="NZ_CP109979.1"/>
</dbReference>
<sequence>MHVPGYEHSPGRHCGSVSLRNLANFYGWGFDEPTCFGLAGGLGFTYFDLPISPHRGFFGRPLHLERSFMETLDIGYIEHEGEEWETAWNAVTNHLEDGRPVMLFLDIYDLDYFGTDTHFAPHAVLAVGYDEARVILSDSEFPELQSLALDSLRDAWNCEPVFPMQNRYLIVTDPAVEADSSPVFETAVRDATLSMATYMRDPPTDGLGPGRHGLPGMRALAADMPTWLSLPDPSWTTRFAYQNVERRGTGGGAFRGLQRDFFQRVDHPFGTDVTERMASIAADWTEAGQILKTASEADEDGLQSGLERTASAIDNLANREQALYEDICSRIPDG</sequence>
<feature type="domain" description="Butirosin biosynthesis protein H N-terminal" evidence="1">
    <location>
        <begin position="13"/>
        <end position="138"/>
    </location>
</feature>
<feature type="domain" description="DUF4872" evidence="2">
    <location>
        <begin position="152"/>
        <end position="326"/>
    </location>
</feature>
<name>A0ABD5YH43_9EURY</name>
<dbReference type="InterPro" id="IPR032369">
    <property type="entry name" value="DUF4872"/>
</dbReference>
<evidence type="ECO:0000259" key="1">
    <source>
        <dbReference type="Pfam" id="PF14399"/>
    </source>
</evidence>
<dbReference type="InterPro" id="IPR026935">
    <property type="entry name" value="BtrH_N"/>
</dbReference>